<keyword evidence="3" id="KW-0862">Zinc</keyword>
<dbReference type="PROSITE" id="PS50865">
    <property type="entry name" value="ZF_MYND_2"/>
    <property type="match status" value="1"/>
</dbReference>
<gene>
    <name evidence="6" type="ORF">BD410DRAFT_195364</name>
</gene>
<reference evidence="6 7" key="1">
    <citation type="submission" date="2018-06" db="EMBL/GenBank/DDBJ databases">
        <title>A transcriptomic atlas of mushroom development highlights an independent origin of complex multicellularity.</title>
        <authorList>
            <consortium name="DOE Joint Genome Institute"/>
            <person name="Krizsan K."/>
            <person name="Almasi E."/>
            <person name="Merenyi Z."/>
            <person name="Sahu N."/>
            <person name="Viragh M."/>
            <person name="Koszo T."/>
            <person name="Mondo S."/>
            <person name="Kiss B."/>
            <person name="Balint B."/>
            <person name="Kues U."/>
            <person name="Barry K."/>
            <person name="Hegedus J.C."/>
            <person name="Henrissat B."/>
            <person name="Johnson J."/>
            <person name="Lipzen A."/>
            <person name="Ohm R."/>
            <person name="Nagy I."/>
            <person name="Pangilinan J."/>
            <person name="Yan J."/>
            <person name="Xiong Y."/>
            <person name="Grigoriev I.V."/>
            <person name="Hibbett D.S."/>
            <person name="Nagy L.G."/>
        </authorList>
    </citation>
    <scope>NUCLEOTIDE SEQUENCE [LARGE SCALE GENOMIC DNA]</scope>
    <source>
        <strain evidence="6 7">SZMC22713</strain>
    </source>
</reference>
<dbReference type="Pfam" id="PF01753">
    <property type="entry name" value="zf-MYND"/>
    <property type="match status" value="1"/>
</dbReference>
<keyword evidence="7" id="KW-1185">Reference proteome</keyword>
<evidence type="ECO:0000313" key="6">
    <source>
        <dbReference type="EMBL" id="TDL22735.1"/>
    </source>
</evidence>
<keyword evidence="2 4" id="KW-0863">Zinc-finger</keyword>
<dbReference type="Gene3D" id="6.10.140.2220">
    <property type="match status" value="1"/>
</dbReference>
<dbReference type="OrthoDB" id="5231159at2759"/>
<dbReference type="STRING" id="50990.A0A4Y7Q5P3"/>
<dbReference type="EMBL" id="ML170173">
    <property type="protein sequence ID" value="TDL22735.1"/>
    <property type="molecule type" value="Genomic_DNA"/>
</dbReference>
<name>A0A4Y7Q5P3_9AGAM</name>
<keyword evidence="1" id="KW-0479">Metal-binding</keyword>
<sequence>MRMVICSTNIGTLRITTLRCQVCRVCQNYAKHFCSQCRKIAYCSPACQKSHWKAHKPMCLVTRLRNPVDETEVLKTISLEDKDNEEFISQTTNYDEMCGYGRTYPNVQSMITDWLRLCTFRIVISYGAPGNDRVLDVARAAGGVFVLNFKYILTEGGRDVKPRKQKQVLPSRIEDVESYIVQEIETLAMKSPNTCILIESGMRDHPNDAIEAGEMPVNTVVRSAQASWEASRGWEVFQHEPERLRKFELSRYGTLHVQQRTYMW</sequence>
<dbReference type="Proteomes" id="UP000294933">
    <property type="component" value="Unassembled WGS sequence"/>
</dbReference>
<dbReference type="GO" id="GO:0008270">
    <property type="term" value="F:zinc ion binding"/>
    <property type="evidence" value="ECO:0007669"/>
    <property type="project" value="UniProtKB-KW"/>
</dbReference>
<organism evidence="6 7">
    <name type="scientific">Rickenella mellea</name>
    <dbReference type="NCBI Taxonomy" id="50990"/>
    <lineage>
        <taxon>Eukaryota</taxon>
        <taxon>Fungi</taxon>
        <taxon>Dikarya</taxon>
        <taxon>Basidiomycota</taxon>
        <taxon>Agaricomycotina</taxon>
        <taxon>Agaricomycetes</taxon>
        <taxon>Hymenochaetales</taxon>
        <taxon>Rickenellaceae</taxon>
        <taxon>Rickenella</taxon>
    </lineage>
</organism>
<proteinExistence type="predicted"/>
<evidence type="ECO:0000256" key="4">
    <source>
        <dbReference type="PROSITE-ProRule" id="PRU00134"/>
    </source>
</evidence>
<dbReference type="SUPFAM" id="SSF144232">
    <property type="entry name" value="HIT/MYND zinc finger-like"/>
    <property type="match status" value="1"/>
</dbReference>
<protein>
    <recommendedName>
        <fullName evidence="5">MYND-type domain-containing protein</fullName>
    </recommendedName>
</protein>
<evidence type="ECO:0000259" key="5">
    <source>
        <dbReference type="PROSITE" id="PS50865"/>
    </source>
</evidence>
<accession>A0A4Y7Q5P3</accession>
<evidence type="ECO:0000256" key="3">
    <source>
        <dbReference type="ARBA" id="ARBA00022833"/>
    </source>
</evidence>
<evidence type="ECO:0000256" key="1">
    <source>
        <dbReference type="ARBA" id="ARBA00022723"/>
    </source>
</evidence>
<dbReference type="AlphaFoldDB" id="A0A4Y7Q5P3"/>
<evidence type="ECO:0000256" key="2">
    <source>
        <dbReference type="ARBA" id="ARBA00022771"/>
    </source>
</evidence>
<dbReference type="VEuPathDB" id="FungiDB:BD410DRAFT_195364"/>
<dbReference type="InterPro" id="IPR002893">
    <property type="entry name" value="Znf_MYND"/>
</dbReference>
<feature type="domain" description="MYND-type" evidence="5">
    <location>
        <begin position="23"/>
        <end position="59"/>
    </location>
</feature>
<evidence type="ECO:0000313" key="7">
    <source>
        <dbReference type="Proteomes" id="UP000294933"/>
    </source>
</evidence>